<feature type="region of interest" description="Disordered" evidence="2">
    <location>
        <begin position="530"/>
        <end position="644"/>
    </location>
</feature>
<feature type="compositionally biased region" description="Polar residues" evidence="2">
    <location>
        <begin position="195"/>
        <end position="208"/>
    </location>
</feature>
<feature type="region of interest" description="Disordered" evidence="2">
    <location>
        <begin position="1"/>
        <end position="249"/>
    </location>
</feature>
<feature type="compositionally biased region" description="Polar residues" evidence="2">
    <location>
        <begin position="230"/>
        <end position="240"/>
    </location>
</feature>
<dbReference type="AlphaFoldDB" id="A0A8E5MJI7"/>
<dbReference type="RefSeq" id="XP_042999534.1">
    <property type="nucleotide sequence ID" value="XM_043143599.1"/>
</dbReference>
<feature type="compositionally biased region" description="Acidic residues" evidence="2">
    <location>
        <begin position="354"/>
        <end position="366"/>
    </location>
</feature>
<feature type="compositionally biased region" description="Acidic residues" evidence="2">
    <location>
        <begin position="530"/>
        <end position="554"/>
    </location>
</feature>
<evidence type="ECO:0000256" key="1">
    <source>
        <dbReference type="SAM" id="Coils"/>
    </source>
</evidence>
<sequence>MSTHNAAGVSEEHAEEEHLQELQSNSSTEELQPTREEASDDLADDSTAHRHEYSDDDKRDGQSRRDSGASKKELGDEAEPGENDNFVAPSSSESPRQSFGGESEAGQSQLSEGHDAEHAAHTDDDKDGSSHNDHEDDVFSDHSPRSSMGSLSESDRTRFSPQKVRSPRISDIPHSDQDDDFVPTIRGAPRPPFRSPSSVKAIQMSSPPASVIGSPRSSRRTPRPTVSRLGSPSVSAQYSPKKTPPRFKRNTPPLVLLHVTVMPLRWPWGHVLDNAHPGDLSPECKTLWDSWKQLQDRTTDTVSDRGILLPHPQNDYEVLEERLLETLELPLRRRARILECGHYLGPSNVMSLTEDGDEEHDEEDNDENRYPRESLAHKIQTHWCTTCHSDIKYDSLGAGKIYRVKVYASNGLMRAGAWEACWKEMERVDVEMEPLVDPKLQEELSYLAAEQERALDMEEEAAAAAAAAAVDEEIQLREEAERKYLAAEQEEALDMENEEAAAAATAADEECRLREEAERNYMAAEQEGALDMEEEEATAAAAADDDDDDDDEEIPSEHVDAPPQPEAPVEDRSTFDHDRRLRDEERLREIYGHSPRPHAADTCTSEPTDPQAEYTPHQTPPSPPVEAFERRQQRHGERRDTGTDKNVSLPDLLLEAAKVLLQDQKNVMIGLLSLLVLVFAVRSGRSPEQANSFNTNVSEPVGKISVDQASQPVAQPAIDKTAETLGRGVEVANGQPMPRAGDGCVACSKSLEVAEMSLKAVPVSVVEVISTMTKEAYLTATTTVVETVSVEAMPPEMTPAEVISTVTEKAYLTVTETVVETVSVGATSAETPAAEAAVASGSEVREDSSERAVSFV</sequence>
<reference evidence="3" key="1">
    <citation type="submission" date="2020-03" db="EMBL/GenBank/DDBJ databases">
        <title>A mixture of massive structural variations and highly conserved coding sequences in Ustilaginoidea virens genome.</title>
        <authorList>
            <person name="Zhang K."/>
            <person name="Zhao Z."/>
            <person name="Zhang Z."/>
            <person name="Li Y."/>
            <person name="Hsiang T."/>
            <person name="Sun W."/>
        </authorList>
    </citation>
    <scope>NUCLEOTIDE SEQUENCE</scope>
    <source>
        <strain evidence="3">UV-8b</strain>
    </source>
</reference>
<feature type="compositionally biased region" description="Basic and acidic residues" evidence="2">
    <location>
        <begin position="10"/>
        <end position="20"/>
    </location>
</feature>
<evidence type="ECO:0000313" key="4">
    <source>
        <dbReference type="Proteomes" id="UP000027002"/>
    </source>
</evidence>
<accession>A0A8E5MJI7</accession>
<feature type="compositionally biased region" description="Polar residues" evidence="2">
    <location>
        <begin position="88"/>
        <end position="97"/>
    </location>
</feature>
<protein>
    <recommendedName>
        <fullName evidence="5">Pathway-specific nitrogen regulator</fullName>
    </recommendedName>
</protein>
<evidence type="ECO:0000313" key="3">
    <source>
        <dbReference type="EMBL" id="QUC21861.1"/>
    </source>
</evidence>
<name>A0A8E5MJI7_USTVR</name>
<feature type="region of interest" description="Disordered" evidence="2">
    <location>
        <begin position="837"/>
        <end position="856"/>
    </location>
</feature>
<feature type="compositionally biased region" description="Basic and acidic residues" evidence="2">
    <location>
        <begin position="112"/>
        <end position="144"/>
    </location>
</feature>
<feature type="region of interest" description="Disordered" evidence="2">
    <location>
        <begin position="349"/>
        <end position="369"/>
    </location>
</feature>
<feature type="compositionally biased region" description="Basic and acidic residues" evidence="2">
    <location>
        <begin position="569"/>
        <end position="591"/>
    </location>
</feature>
<gene>
    <name evidence="3" type="ORF">UV8b_06102</name>
</gene>
<dbReference type="EMBL" id="CP072757">
    <property type="protein sequence ID" value="QUC21861.1"/>
    <property type="molecule type" value="Genomic_DNA"/>
</dbReference>
<evidence type="ECO:0008006" key="5">
    <source>
        <dbReference type="Google" id="ProtNLM"/>
    </source>
</evidence>
<feature type="compositionally biased region" description="Basic and acidic residues" evidence="2">
    <location>
        <begin position="46"/>
        <end position="75"/>
    </location>
</feature>
<dbReference type="KEGG" id="uvi:66066879"/>
<feature type="coiled-coil region" evidence="1">
    <location>
        <begin position="447"/>
        <end position="527"/>
    </location>
</feature>
<feature type="compositionally biased region" description="Basic and acidic residues" evidence="2">
    <location>
        <begin position="627"/>
        <end position="643"/>
    </location>
</feature>
<proteinExistence type="predicted"/>
<dbReference type="GeneID" id="66066879"/>
<dbReference type="OrthoDB" id="5369448at2759"/>
<organism evidence="3 4">
    <name type="scientific">Ustilaginoidea virens</name>
    <name type="common">Rice false smut fungus</name>
    <name type="synonym">Villosiclava virens</name>
    <dbReference type="NCBI Taxonomy" id="1159556"/>
    <lineage>
        <taxon>Eukaryota</taxon>
        <taxon>Fungi</taxon>
        <taxon>Dikarya</taxon>
        <taxon>Ascomycota</taxon>
        <taxon>Pezizomycotina</taxon>
        <taxon>Sordariomycetes</taxon>
        <taxon>Hypocreomycetidae</taxon>
        <taxon>Hypocreales</taxon>
        <taxon>Clavicipitaceae</taxon>
        <taxon>Ustilaginoidea</taxon>
    </lineage>
</organism>
<keyword evidence="1" id="KW-0175">Coiled coil</keyword>
<evidence type="ECO:0000256" key="2">
    <source>
        <dbReference type="SAM" id="MobiDB-lite"/>
    </source>
</evidence>
<keyword evidence="4" id="KW-1185">Reference proteome</keyword>
<dbReference type="Proteomes" id="UP000027002">
    <property type="component" value="Chromosome 5"/>
</dbReference>